<evidence type="ECO:0008006" key="6">
    <source>
        <dbReference type="Google" id="ProtNLM"/>
    </source>
</evidence>
<evidence type="ECO:0000313" key="5">
    <source>
        <dbReference type="Proteomes" id="UP001530315"/>
    </source>
</evidence>
<dbReference type="Gene3D" id="1.25.40.10">
    <property type="entry name" value="Tetratricopeptide repeat domain"/>
    <property type="match status" value="1"/>
</dbReference>
<name>A0ABD3PS22_9STRA</name>
<dbReference type="Pfam" id="PF13374">
    <property type="entry name" value="TPR_10"/>
    <property type="match status" value="1"/>
</dbReference>
<proteinExistence type="predicted"/>
<comment type="caution">
    <text evidence="4">The sequence shown here is derived from an EMBL/GenBank/DDBJ whole genome shotgun (WGS) entry which is preliminary data.</text>
</comment>
<dbReference type="InterPro" id="IPR011990">
    <property type="entry name" value="TPR-like_helical_dom_sf"/>
</dbReference>
<reference evidence="4 5" key="1">
    <citation type="submission" date="2024-10" db="EMBL/GenBank/DDBJ databases">
        <title>Updated reference genomes for cyclostephanoid diatoms.</title>
        <authorList>
            <person name="Roberts W.R."/>
            <person name="Alverson A.J."/>
        </authorList>
    </citation>
    <scope>NUCLEOTIDE SEQUENCE [LARGE SCALE GENOMIC DNA]</scope>
    <source>
        <strain evidence="4 5">AJA276-08</strain>
    </source>
</reference>
<keyword evidence="5" id="KW-1185">Reference proteome</keyword>
<organism evidence="4 5">
    <name type="scientific">Stephanodiscus triporus</name>
    <dbReference type="NCBI Taxonomy" id="2934178"/>
    <lineage>
        <taxon>Eukaryota</taxon>
        <taxon>Sar</taxon>
        <taxon>Stramenopiles</taxon>
        <taxon>Ochrophyta</taxon>
        <taxon>Bacillariophyta</taxon>
        <taxon>Coscinodiscophyceae</taxon>
        <taxon>Thalassiosirophycidae</taxon>
        <taxon>Stephanodiscales</taxon>
        <taxon>Stephanodiscaceae</taxon>
        <taxon>Stephanodiscus</taxon>
    </lineage>
</organism>
<evidence type="ECO:0000256" key="3">
    <source>
        <dbReference type="SAM" id="MobiDB-lite"/>
    </source>
</evidence>
<feature type="region of interest" description="Disordered" evidence="3">
    <location>
        <begin position="110"/>
        <end position="149"/>
    </location>
</feature>
<evidence type="ECO:0000256" key="2">
    <source>
        <dbReference type="ARBA" id="ARBA00022803"/>
    </source>
</evidence>
<feature type="compositionally biased region" description="Basic residues" evidence="3">
    <location>
        <begin position="327"/>
        <end position="343"/>
    </location>
</feature>
<accession>A0ABD3PS22</accession>
<sequence length="510" mass="55119">MSPDRAAEEEMLSLQSELRAHFRHASYAPALEVAGRLLKLASSHFGDRHPATASAHNNVGLMNKMLGRYDAAKEAYHESLRVYGEVCGRDHASYAAALSNLGMLERGRAMEGEAEEAATAANDGDEVEDTTSEGGGDGAADRPPRPTKLSAMERMRLNESAIEYLDEAYRIRLAELGRDHPHTVSSRSQLGSVMAATVVAERRGLMGGLVEAELRKLKRSRNVKDPSDMEAYVPEAIAKAASGASSRSRLTRRRWETAEEHLRGALDTAVENPRGEGVDSPLMSLPPVVVGEDPGRSASTSRVENGGGGGLATIPSRREGKVGLSKKDKKRLGKEKIRDKRRANATAHLGGGIETNDNDDVVGGGGGKLVAVQGAAAKVTTLSAATAAQNLAVFLKNYADWTRLSLLDESTGDDYSREERRREGAELLDRTIWEARHLYESALHVRSSILPPHHPDVIATKYSLAELLDYPATTTTPGAATVGSDRVRANRLREEILSAYNVEEREEDGS</sequence>
<dbReference type="PANTHER" id="PTHR45641">
    <property type="entry name" value="TETRATRICOPEPTIDE REPEAT PROTEIN (AFU_ORTHOLOGUE AFUA_6G03870)"/>
    <property type="match status" value="1"/>
</dbReference>
<gene>
    <name evidence="4" type="ORF">ACHAW5_009169</name>
</gene>
<protein>
    <recommendedName>
        <fullName evidence="6">Kinesin light chain</fullName>
    </recommendedName>
</protein>
<evidence type="ECO:0000313" key="4">
    <source>
        <dbReference type="EMBL" id="KAL3789015.1"/>
    </source>
</evidence>
<dbReference type="EMBL" id="JALLAZ020000700">
    <property type="protein sequence ID" value="KAL3789015.1"/>
    <property type="molecule type" value="Genomic_DNA"/>
</dbReference>
<evidence type="ECO:0000256" key="1">
    <source>
        <dbReference type="ARBA" id="ARBA00022737"/>
    </source>
</evidence>
<keyword evidence="2" id="KW-0802">TPR repeat</keyword>
<dbReference type="SUPFAM" id="SSF48452">
    <property type="entry name" value="TPR-like"/>
    <property type="match status" value="1"/>
</dbReference>
<keyword evidence="1" id="KW-0677">Repeat</keyword>
<feature type="region of interest" description="Disordered" evidence="3">
    <location>
        <begin position="293"/>
        <end position="358"/>
    </location>
</feature>
<dbReference type="AlphaFoldDB" id="A0ABD3PS22"/>
<dbReference type="PANTHER" id="PTHR45641:SF19">
    <property type="entry name" value="NEPHROCYSTIN-3"/>
    <property type="match status" value="1"/>
</dbReference>
<dbReference type="Pfam" id="PF13424">
    <property type="entry name" value="TPR_12"/>
    <property type="match status" value="1"/>
</dbReference>
<dbReference type="Proteomes" id="UP001530315">
    <property type="component" value="Unassembled WGS sequence"/>
</dbReference>